<evidence type="ECO:0000259" key="5">
    <source>
        <dbReference type="PROSITE" id="PS50137"/>
    </source>
</evidence>
<gene>
    <name evidence="6" type="ORF">V6N12_003350</name>
</gene>
<feature type="domain" description="DRBM" evidence="5">
    <location>
        <begin position="88"/>
        <end position="156"/>
    </location>
</feature>
<evidence type="ECO:0000256" key="4">
    <source>
        <dbReference type="SAM" id="MobiDB-lite"/>
    </source>
</evidence>
<dbReference type="PROSITE" id="PS50137">
    <property type="entry name" value="DS_RBD"/>
    <property type="match status" value="2"/>
</dbReference>
<dbReference type="Gene3D" id="3.30.160.20">
    <property type="match status" value="2"/>
</dbReference>
<keyword evidence="1" id="KW-0677">Repeat</keyword>
<reference evidence="6 7" key="1">
    <citation type="journal article" date="2024" name="G3 (Bethesda)">
        <title>Genome assembly of Hibiscus sabdariffa L. provides insights into metabolisms of medicinal natural products.</title>
        <authorList>
            <person name="Kim T."/>
        </authorList>
    </citation>
    <scope>NUCLEOTIDE SEQUENCE [LARGE SCALE GENOMIC DNA]</scope>
    <source>
        <strain evidence="6">TK-2024</strain>
        <tissue evidence="6">Old leaves</tissue>
    </source>
</reference>
<dbReference type="CDD" id="cd19908">
    <property type="entry name" value="DSRM_AtDRB-like_rpt2"/>
    <property type="match status" value="1"/>
</dbReference>
<organism evidence="6 7">
    <name type="scientific">Hibiscus sabdariffa</name>
    <name type="common">roselle</name>
    <dbReference type="NCBI Taxonomy" id="183260"/>
    <lineage>
        <taxon>Eukaryota</taxon>
        <taxon>Viridiplantae</taxon>
        <taxon>Streptophyta</taxon>
        <taxon>Embryophyta</taxon>
        <taxon>Tracheophyta</taxon>
        <taxon>Spermatophyta</taxon>
        <taxon>Magnoliopsida</taxon>
        <taxon>eudicotyledons</taxon>
        <taxon>Gunneridae</taxon>
        <taxon>Pentapetalae</taxon>
        <taxon>rosids</taxon>
        <taxon>malvids</taxon>
        <taxon>Malvales</taxon>
        <taxon>Malvaceae</taxon>
        <taxon>Malvoideae</taxon>
        <taxon>Hibiscus</taxon>
    </lineage>
</organism>
<feature type="domain" description="DRBM" evidence="5">
    <location>
        <begin position="2"/>
        <end position="71"/>
    </location>
</feature>
<evidence type="ECO:0000256" key="1">
    <source>
        <dbReference type="ARBA" id="ARBA00022737"/>
    </source>
</evidence>
<protein>
    <recommendedName>
        <fullName evidence="5">DRBM domain-containing protein</fullName>
    </recommendedName>
</protein>
<dbReference type="SMART" id="SM00358">
    <property type="entry name" value="DSRM"/>
    <property type="match status" value="2"/>
</dbReference>
<comment type="caution">
    <text evidence="6">The sequence shown here is derived from an EMBL/GenBank/DDBJ whole genome shotgun (WGS) entry which is preliminary data.</text>
</comment>
<dbReference type="InterPro" id="IPR044451">
    <property type="entry name" value="AtDRB-like_DSRM_2"/>
</dbReference>
<dbReference type="EMBL" id="JBBPBM010000017">
    <property type="protein sequence ID" value="KAK8556961.1"/>
    <property type="molecule type" value="Genomic_DNA"/>
</dbReference>
<dbReference type="InterPro" id="IPR044450">
    <property type="entry name" value="AtDRB-like_DSRM_1"/>
</dbReference>
<evidence type="ECO:0000313" key="6">
    <source>
        <dbReference type="EMBL" id="KAK8556961.1"/>
    </source>
</evidence>
<feature type="region of interest" description="Disordered" evidence="4">
    <location>
        <begin position="219"/>
        <end position="243"/>
    </location>
</feature>
<dbReference type="Pfam" id="PF00035">
    <property type="entry name" value="dsrm"/>
    <property type="match status" value="2"/>
</dbReference>
<dbReference type="CDD" id="cd19907">
    <property type="entry name" value="DSRM_AtDRB-like_rpt1"/>
    <property type="match status" value="1"/>
</dbReference>
<dbReference type="SUPFAM" id="SSF54768">
    <property type="entry name" value="dsRNA-binding domain-like"/>
    <property type="match status" value="2"/>
</dbReference>
<dbReference type="Proteomes" id="UP001472677">
    <property type="component" value="Unassembled WGS sequence"/>
</dbReference>
<proteinExistence type="predicted"/>
<name>A0ABR2EDD6_9ROSI</name>
<sequence length="425" mass="45869">MMFKNQLQELAQRSCFNLPSYACIREGPDHAPRFKASVNFNGEIFESPGFCPTLRQAEHAAAEAALNVLSVRGLSRSLTARVLDETGVYKNLLQETAHRAGLKLPVYTTVRSGPGHSPIFTCTVELAGMSFTGEPAKTKKQAEKNAAIAAWSALKTMPNLDSLTKKETGSQEDRDQAVVSRVLSSFRPKDDSKQFRRRDYNNQAKRRMFNGNNDVISLPSSSSGKSLNHQNSSFVSLLPPPPPRTASRILPPVQIRGKPEVKLPPPLKQHLNDHVISKCIDKEGSSSSNVYGAATTSTGTAKLSVLDNAARTEASELISRIFASPNPLQLAPTVSRNMYTGGFNFNIAPAVNMRSIIPVCAAPPPNRPHDIGGTPSTCPNNNTGGSSTSLSMQIGPAASSVKLHNSNPNSDQLLSSELKNLQLTK</sequence>
<keyword evidence="2 3" id="KW-0694">RNA-binding</keyword>
<feature type="compositionally biased region" description="Low complexity" evidence="4">
    <location>
        <begin position="380"/>
        <end position="389"/>
    </location>
</feature>
<dbReference type="PANTHER" id="PTHR46031">
    <property type="match status" value="1"/>
</dbReference>
<evidence type="ECO:0000256" key="2">
    <source>
        <dbReference type="ARBA" id="ARBA00022884"/>
    </source>
</evidence>
<feature type="compositionally biased region" description="Basic and acidic residues" evidence="4">
    <location>
        <begin position="187"/>
        <end position="198"/>
    </location>
</feature>
<feature type="region of interest" description="Disordered" evidence="4">
    <location>
        <begin position="164"/>
        <end position="198"/>
    </location>
</feature>
<feature type="region of interest" description="Disordered" evidence="4">
    <location>
        <begin position="367"/>
        <end position="392"/>
    </location>
</feature>
<dbReference type="PANTHER" id="PTHR46031:SF29">
    <property type="entry name" value="DRBM DOMAIN-CONTAINING PROTEIN"/>
    <property type="match status" value="1"/>
</dbReference>
<feature type="compositionally biased region" description="Basic and acidic residues" evidence="4">
    <location>
        <begin position="164"/>
        <end position="176"/>
    </location>
</feature>
<keyword evidence="7" id="KW-1185">Reference proteome</keyword>
<accession>A0ABR2EDD6</accession>
<dbReference type="InterPro" id="IPR014720">
    <property type="entry name" value="dsRBD_dom"/>
</dbReference>
<evidence type="ECO:0000313" key="7">
    <source>
        <dbReference type="Proteomes" id="UP001472677"/>
    </source>
</evidence>
<evidence type="ECO:0000256" key="3">
    <source>
        <dbReference type="PROSITE-ProRule" id="PRU00266"/>
    </source>
</evidence>